<evidence type="ECO:0000313" key="3">
    <source>
        <dbReference type="Proteomes" id="UP000533429"/>
    </source>
</evidence>
<accession>A0A850R2W8</accession>
<proteinExistence type="predicted"/>
<reference evidence="2 3" key="1">
    <citation type="submission" date="2020-06" db="EMBL/GenBank/DDBJ databases">
        <title>Photobacterium damselae subsp. damselae comparative genomics.</title>
        <authorList>
            <person name="Osorio C.R."/>
        </authorList>
    </citation>
    <scope>NUCLEOTIDE SEQUENCE [LARGE SCALE GENOMIC DNA]</scope>
    <source>
        <strain evidence="2 3">TW250/03</strain>
    </source>
</reference>
<feature type="compositionally biased region" description="Basic residues" evidence="1">
    <location>
        <begin position="77"/>
        <end position="91"/>
    </location>
</feature>
<feature type="region of interest" description="Disordered" evidence="1">
    <location>
        <begin position="22"/>
        <end position="42"/>
    </location>
</feature>
<dbReference type="EMBL" id="JABXOR010001404">
    <property type="protein sequence ID" value="NVP02815.1"/>
    <property type="molecule type" value="Genomic_DNA"/>
</dbReference>
<name>A0A850R2W8_PHODD</name>
<evidence type="ECO:0000313" key="2">
    <source>
        <dbReference type="EMBL" id="NVP02815.1"/>
    </source>
</evidence>
<feature type="compositionally biased region" description="Basic and acidic residues" evidence="1">
    <location>
        <begin position="31"/>
        <end position="42"/>
    </location>
</feature>
<dbReference type="RefSeq" id="WP_109376095.1">
    <property type="nucleotide sequence ID" value="NZ_VANF01000148.1"/>
</dbReference>
<evidence type="ECO:0000256" key="1">
    <source>
        <dbReference type="SAM" id="MobiDB-lite"/>
    </source>
</evidence>
<organism evidence="2 3">
    <name type="scientific">Photobacterium damselae subsp. damselae</name>
    <name type="common">Listonella damsela</name>
    <dbReference type="NCBI Taxonomy" id="85581"/>
    <lineage>
        <taxon>Bacteria</taxon>
        <taxon>Pseudomonadati</taxon>
        <taxon>Pseudomonadota</taxon>
        <taxon>Gammaproteobacteria</taxon>
        <taxon>Vibrionales</taxon>
        <taxon>Vibrionaceae</taxon>
        <taxon>Photobacterium</taxon>
    </lineage>
</organism>
<comment type="caution">
    <text evidence="2">The sequence shown here is derived from an EMBL/GenBank/DDBJ whole genome shotgun (WGS) entry which is preliminary data.</text>
</comment>
<feature type="region of interest" description="Disordered" evidence="1">
    <location>
        <begin position="71"/>
        <end position="91"/>
    </location>
</feature>
<protein>
    <submittedName>
        <fullName evidence="2">Uncharacterized protein</fullName>
    </submittedName>
</protein>
<dbReference type="AlphaFoldDB" id="A0A850R2W8"/>
<sequence>MKKPSSTKQLRSHPDQISFCDTLQLPLGHGGKREGAGRKKGEATTTIRVPVACLSDIHKLLDKYKAKVQAQKEKKASQKSKTCRIPGNKKC</sequence>
<dbReference type="Proteomes" id="UP000533429">
    <property type="component" value="Unassembled WGS sequence"/>
</dbReference>
<gene>
    <name evidence="2" type="ORF">HWA77_21635</name>
</gene>